<dbReference type="InterPro" id="IPR011051">
    <property type="entry name" value="RmlC_Cupin_sf"/>
</dbReference>
<dbReference type="HOGENOM" id="CLU_147448_1_1_5"/>
<dbReference type="AlphaFoldDB" id="F4QP43"/>
<dbReference type="EMBL" id="GL883078">
    <property type="protein sequence ID" value="EGF91101.1"/>
    <property type="molecule type" value="Genomic_DNA"/>
</dbReference>
<dbReference type="Gene3D" id="2.60.120.10">
    <property type="entry name" value="Jelly Rolls"/>
    <property type="match status" value="1"/>
</dbReference>
<sequence>MAHFVRFDREDLPPPEMSAPSPEKVLAGDPRFTLWTLDADMDETRFAGYWASTPGTWRVSYDEWEYCTLVEGHAIVKEDGKEAVHLHPGDHFIFRPGYTGQWQVVEPVLKTFVVIMSAR</sequence>
<organism evidence="3 4">
    <name type="scientific">Asticcacaulis biprosthecium C19</name>
    <dbReference type="NCBI Taxonomy" id="715226"/>
    <lineage>
        <taxon>Bacteria</taxon>
        <taxon>Pseudomonadati</taxon>
        <taxon>Pseudomonadota</taxon>
        <taxon>Alphaproteobacteria</taxon>
        <taxon>Caulobacterales</taxon>
        <taxon>Caulobacteraceae</taxon>
        <taxon>Asticcacaulis</taxon>
    </lineage>
</organism>
<dbReference type="PANTHER" id="PTHR40943:SF2">
    <property type="entry name" value="(S)-UREIDOGLYCINE AMINOHYDROLASE CUPIN DOMAIN-CONTAINING PROTEIN"/>
    <property type="match status" value="1"/>
</dbReference>
<feature type="region of interest" description="Disordered" evidence="1">
    <location>
        <begin position="1"/>
        <end position="23"/>
    </location>
</feature>
<dbReference type="CDD" id="cd02227">
    <property type="entry name" value="cupin_TM1112-like"/>
    <property type="match status" value="1"/>
</dbReference>
<dbReference type="InterPro" id="IPR014710">
    <property type="entry name" value="RmlC-like_jellyroll"/>
</dbReference>
<keyword evidence="4" id="KW-1185">Reference proteome</keyword>
<evidence type="ECO:0000259" key="2">
    <source>
        <dbReference type="Pfam" id="PF05899"/>
    </source>
</evidence>
<dbReference type="STRING" id="715226.ABI_25150"/>
<dbReference type="PANTHER" id="PTHR40943">
    <property type="entry name" value="CYTOPLASMIC PROTEIN-RELATED"/>
    <property type="match status" value="1"/>
</dbReference>
<feature type="domain" description="(S)-ureidoglycine aminohydrolase cupin" evidence="2">
    <location>
        <begin position="42"/>
        <end position="112"/>
    </location>
</feature>
<proteinExistence type="predicted"/>
<feature type="compositionally biased region" description="Basic and acidic residues" evidence="1">
    <location>
        <begin position="1"/>
        <end position="12"/>
    </location>
</feature>
<evidence type="ECO:0000256" key="1">
    <source>
        <dbReference type="SAM" id="MobiDB-lite"/>
    </source>
</evidence>
<evidence type="ECO:0000313" key="3">
    <source>
        <dbReference type="EMBL" id="EGF91101.1"/>
    </source>
</evidence>
<dbReference type="InterPro" id="IPR008579">
    <property type="entry name" value="UGlyAH_Cupin_dom"/>
</dbReference>
<dbReference type="Pfam" id="PF05899">
    <property type="entry name" value="Cupin_3"/>
    <property type="match status" value="1"/>
</dbReference>
<dbReference type="OrthoDB" id="9799053at2"/>
<reference evidence="4" key="1">
    <citation type="submission" date="2011-03" db="EMBL/GenBank/DDBJ databases">
        <title>Draft genome sequence of Brevundimonas diminuta.</title>
        <authorList>
            <person name="Brown P.J.B."/>
            <person name="Buechlein A."/>
            <person name="Hemmerich C."/>
            <person name="Brun Y.V."/>
        </authorList>
    </citation>
    <scope>NUCLEOTIDE SEQUENCE [LARGE SCALE GENOMIC DNA]</scope>
    <source>
        <strain evidence="4">C19</strain>
    </source>
</reference>
<accession>F4QP43</accession>
<gene>
    <name evidence="3" type="ORF">ABI_25150</name>
</gene>
<protein>
    <recommendedName>
        <fullName evidence="2">(S)-ureidoglycine aminohydrolase cupin domain-containing protein</fullName>
    </recommendedName>
</protein>
<dbReference type="Proteomes" id="UP000006512">
    <property type="component" value="Unassembled WGS sequence"/>
</dbReference>
<dbReference type="RefSeq" id="WP_006273289.1">
    <property type="nucleotide sequence ID" value="NZ_GL883078.1"/>
</dbReference>
<dbReference type="SUPFAM" id="SSF51182">
    <property type="entry name" value="RmlC-like cupins"/>
    <property type="match status" value="1"/>
</dbReference>
<dbReference type="eggNOG" id="COG3450">
    <property type="taxonomic scope" value="Bacteria"/>
</dbReference>
<name>F4QP43_9CAUL</name>
<evidence type="ECO:0000313" key="4">
    <source>
        <dbReference type="Proteomes" id="UP000006512"/>
    </source>
</evidence>